<dbReference type="Proteomes" id="UP001642409">
    <property type="component" value="Unassembled WGS sequence"/>
</dbReference>
<evidence type="ECO:0000313" key="2">
    <source>
        <dbReference type="EMBL" id="CAL6099260.1"/>
    </source>
</evidence>
<comment type="caution">
    <text evidence="1">The sequence shown here is derived from an EMBL/GenBank/DDBJ whole genome shotgun (WGS) entry which is preliminary data.</text>
</comment>
<name>A0AA86R7B6_9EUKA</name>
<sequence length="126" mass="14467">MNLLLSELQTIIMQPEIQRWKQQQLINLLINAMEQVSQSNQCIGMSTEITGLGAEYILYTYLSGNQPGLKCQISWNRPPALKSQPARKPGKLEALFFLLNSQTIQKKIFRDTRLVQNQRKCDGNQM</sequence>
<keyword evidence="3" id="KW-1185">Reference proteome</keyword>
<reference evidence="2 3" key="2">
    <citation type="submission" date="2024-07" db="EMBL/GenBank/DDBJ databases">
        <authorList>
            <person name="Akdeniz Z."/>
        </authorList>
    </citation>
    <scope>NUCLEOTIDE SEQUENCE [LARGE SCALE GENOMIC DNA]</scope>
</reference>
<accession>A0AA86R7B6</accession>
<dbReference type="EMBL" id="CAXDID020000518">
    <property type="protein sequence ID" value="CAL6099260.1"/>
    <property type="molecule type" value="Genomic_DNA"/>
</dbReference>
<organism evidence="1">
    <name type="scientific">Hexamita inflata</name>
    <dbReference type="NCBI Taxonomy" id="28002"/>
    <lineage>
        <taxon>Eukaryota</taxon>
        <taxon>Metamonada</taxon>
        <taxon>Diplomonadida</taxon>
        <taxon>Hexamitidae</taxon>
        <taxon>Hexamitinae</taxon>
        <taxon>Hexamita</taxon>
    </lineage>
</organism>
<dbReference type="EMBL" id="CATOUU010001027">
    <property type="protein sequence ID" value="CAI9967608.1"/>
    <property type="molecule type" value="Genomic_DNA"/>
</dbReference>
<proteinExistence type="predicted"/>
<evidence type="ECO:0000313" key="3">
    <source>
        <dbReference type="Proteomes" id="UP001642409"/>
    </source>
</evidence>
<gene>
    <name evidence="1" type="ORF">HINF_LOCUS55253</name>
    <name evidence="2" type="ORF">HINF_LOCUS69995</name>
</gene>
<dbReference type="AlphaFoldDB" id="A0AA86R7B6"/>
<reference evidence="1" key="1">
    <citation type="submission" date="2023-06" db="EMBL/GenBank/DDBJ databases">
        <authorList>
            <person name="Kurt Z."/>
        </authorList>
    </citation>
    <scope>NUCLEOTIDE SEQUENCE</scope>
</reference>
<protein>
    <submittedName>
        <fullName evidence="2">Hypothetical_protein</fullName>
    </submittedName>
</protein>
<evidence type="ECO:0000313" key="1">
    <source>
        <dbReference type="EMBL" id="CAI9967608.1"/>
    </source>
</evidence>